<dbReference type="InterPro" id="IPR013641">
    <property type="entry name" value="KTI12/PSTK"/>
</dbReference>
<keyword evidence="6" id="KW-1185">Reference proteome</keyword>
<reference evidence="5" key="1">
    <citation type="journal article" date="2023" name="PhytoFront">
        <title>Draft Genome Resources of Seven Strains of Tilletia horrida, Causal Agent of Kernel Smut of Rice.</title>
        <authorList>
            <person name="Khanal S."/>
            <person name="Antony Babu S."/>
            <person name="Zhou X.G."/>
        </authorList>
    </citation>
    <scope>NUCLEOTIDE SEQUENCE</scope>
    <source>
        <strain evidence="5">TX3</strain>
    </source>
</reference>
<organism evidence="5 6">
    <name type="scientific">Tilletia horrida</name>
    <dbReference type="NCBI Taxonomy" id="155126"/>
    <lineage>
        <taxon>Eukaryota</taxon>
        <taxon>Fungi</taxon>
        <taxon>Dikarya</taxon>
        <taxon>Basidiomycota</taxon>
        <taxon>Ustilaginomycotina</taxon>
        <taxon>Exobasidiomycetes</taxon>
        <taxon>Tilletiales</taxon>
        <taxon>Tilletiaceae</taxon>
        <taxon>Tilletia</taxon>
    </lineage>
</organism>
<gene>
    <name evidence="5" type="primary">KTI12</name>
    <name evidence="5" type="ORF">OC842_004798</name>
</gene>
<dbReference type="GO" id="GO:0005524">
    <property type="term" value="F:ATP binding"/>
    <property type="evidence" value="ECO:0007669"/>
    <property type="project" value="UniProtKB-KW"/>
</dbReference>
<proteinExistence type="inferred from homology"/>
<keyword evidence="2" id="KW-0067">ATP-binding</keyword>
<feature type="compositionally biased region" description="Gly residues" evidence="4">
    <location>
        <begin position="338"/>
        <end position="354"/>
    </location>
</feature>
<evidence type="ECO:0000313" key="5">
    <source>
        <dbReference type="EMBL" id="KAK0527636.1"/>
    </source>
</evidence>
<evidence type="ECO:0000313" key="6">
    <source>
        <dbReference type="Proteomes" id="UP001176521"/>
    </source>
</evidence>
<dbReference type="EMBL" id="JAPDMQ010000303">
    <property type="protein sequence ID" value="KAK0527636.1"/>
    <property type="molecule type" value="Genomic_DNA"/>
</dbReference>
<evidence type="ECO:0000256" key="2">
    <source>
        <dbReference type="ARBA" id="ARBA00022840"/>
    </source>
</evidence>
<evidence type="ECO:0000256" key="4">
    <source>
        <dbReference type="SAM" id="MobiDB-lite"/>
    </source>
</evidence>
<accession>A0AAN6G8I0</accession>
<dbReference type="PANTHER" id="PTHR12435">
    <property type="match status" value="1"/>
</dbReference>
<dbReference type="Pfam" id="PF08433">
    <property type="entry name" value="KTI12"/>
    <property type="match status" value="1"/>
</dbReference>
<dbReference type="InterPro" id="IPR027417">
    <property type="entry name" value="P-loop_NTPase"/>
</dbReference>
<protein>
    <submittedName>
        <fullName evidence="5">Kti12, chromatin associated</fullName>
    </submittedName>
</protein>
<comment type="caution">
    <text evidence="5">The sequence shown here is derived from an EMBL/GenBank/DDBJ whole genome shotgun (WGS) entry which is preliminary data.</text>
</comment>
<sequence length="385" mass="40365">MALVIVSGLPCSGRSSVCASLRADFEARLAQPPTASGSSSSSTSTSTALLSPPRRILIVSDDTVHTSKSSYSAQVLEKPARASYLSAVSRALARDAIVFADGGAGLNIKGFRYQLWCAAREQGVRCVTLHVYASPEECKRRNAARRAADEEAYDDETIEDMLKRFEEPNAMTRWDSPLFPVKSHPPIAPGLATSSTVGAAGSTARGAQDDDGHPAIPYDDIWKAVTEAAPRKAPAVVVPHRQTTSNYLSALESVTQGIITHILSAQSLSSTIPIALPSSSRSATKLSLQLPPSAIERPLTISALQRLRRQFVKMHSTGLASGSEIASARDADTRALRGGAGQAGGGGPGGGGKGTDPSQSSSAVGSSNTEDEIARKFVGWLQQAL</sequence>
<dbReference type="SUPFAM" id="SSF52540">
    <property type="entry name" value="P-loop containing nucleoside triphosphate hydrolases"/>
    <property type="match status" value="1"/>
</dbReference>
<dbReference type="Gene3D" id="3.40.50.300">
    <property type="entry name" value="P-loop containing nucleotide triphosphate hydrolases"/>
    <property type="match status" value="1"/>
</dbReference>
<evidence type="ECO:0000256" key="3">
    <source>
        <dbReference type="ARBA" id="ARBA00025768"/>
    </source>
</evidence>
<comment type="similarity">
    <text evidence="3">Belongs to the KTI12 family.</text>
</comment>
<keyword evidence="1" id="KW-0547">Nucleotide-binding</keyword>
<feature type="region of interest" description="Disordered" evidence="4">
    <location>
        <begin position="195"/>
        <end position="214"/>
    </location>
</feature>
<feature type="compositionally biased region" description="Polar residues" evidence="4">
    <location>
        <begin position="356"/>
        <end position="368"/>
    </location>
</feature>
<evidence type="ECO:0000256" key="1">
    <source>
        <dbReference type="ARBA" id="ARBA00022741"/>
    </source>
</evidence>
<dbReference type="Proteomes" id="UP001176521">
    <property type="component" value="Unassembled WGS sequence"/>
</dbReference>
<name>A0AAN6G8I0_9BASI</name>
<dbReference type="AlphaFoldDB" id="A0AAN6G8I0"/>
<feature type="region of interest" description="Disordered" evidence="4">
    <location>
        <begin position="336"/>
        <end position="370"/>
    </location>
</feature>